<gene>
    <name evidence="1" type="ORF">CEXT_350971</name>
</gene>
<protein>
    <submittedName>
        <fullName evidence="1">Uncharacterized protein</fullName>
    </submittedName>
</protein>
<evidence type="ECO:0000313" key="1">
    <source>
        <dbReference type="EMBL" id="GIX72598.1"/>
    </source>
</evidence>
<sequence>MCNLLDNFRKVSSLSMISKEVFVCKVLFITREKQVTKKNEETPQSQKEVLCLNSHVFQVRYRKMSTAVFEYVKEISCPHS</sequence>
<keyword evidence="2" id="KW-1185">Reference proteome</keyword>
<dbReference type="AlphaFoldDB" id="A0AAV4MJQ2"/>
<reference evidence="1 2" key="1">
    <citation type="submission" date="2021-06" db="EMBL/GenBank/DDBJ databases">
        <title>Caerostris extrusa draft genome.</title>
        <authorList>
            <person name="Kono N."/>
            <person name="Arakawa K."/>
        </authorList>
    </citation>
    <scope>NUCLEOTIDE SEQUENCE [LARGE SCALE GENOMIC DNA]</scope>
</reference>
<dbReference type="Proteomes" id="UP001054945">
    <property type="component" value="Unassembled WGS sequence"/>
</dbReference>
<comment type="caution">
    <text evidence="1">The sequence shown here is derived from an EMBL/GenBank/DDBJ whole genome shotgun (WGS) entry which is preliminary data.</text>
</comment>
<dbReference type="EMBL" id="BPLR01002332">
    <property type="protein sequence ID" value="GIX72598.1"/>
    <property type="molecule type" value="Genomic_DNA"/>
</dbReference>
<name>A0AAV4MJQ2_CAEEX</name>
<proteinExistence type="predicted"/>
<evidence type="ECO:0000313" key="2">
    <source>
        <dbReference type="Proteomes" id="UP001054945"/>
    </source>
</evidence>
<accession>A0AAV4MJQ2</accession>
<organism evidence="1 2">
    <name type="scientific">Caerostris extrusa</name>
    <name type="common">Bark spider</name>
    <name type="synonym">Caerostris bankana</name>
    <dbReference type="NCBI Taxonomy" id="172846"/>
    <lineage>
        <taxon>Eukaryota</taxon>
        <taxon>Metazoa</taxon>
        <taxon>Ecdysozoa</taxon>
        <taxon>Arthropoda</taxon>
        <taxon>Chelicerata</taxon>
        <taxon>Arachnida</taxon>
        <taxon>Araneae</taxon>
        <taxon>Araneomorphae</taxon>
        <taxon>Entelegynae</taxon>
        <taxon>Araneoidea</taxon>
        <taxon>Araneidae</taxon>
        <taxon>Caerostris</taxon>
    </lineage>
</organism>